<keyword evidence="1" id="KW-0677">Repeat</keyword>
<name>A0ABP9XWP5_9FUNG</name>
<sequence length="368" mass="40656">MAHREGITTETHDWTMVKASSLVEDQKVISIEGSLPVEEACNILIKNNISAAPVYNAEVKEGSDKSAIVHARSYVGMFDYGDVIAYILLILQNMPPPDEEIQEGNSYAGENLTFEIKDIIRRAIEGEEIPVKLASDLSQKNPFYSILPEATLLSAVEEFAYGTHRVCVLNPDGSIKSILSQSAVARYIYDNQRHFPDIEAIMNKTVSESLKHDLRQLGLGESDVIAVNADSPVLDALSLMSKYGVSSVAVLGHMGIVLGNISMTDVKHVMKSYRHQLLWKTCFQFVSLVRTEQGIDDGEDRLPVFDVRLETSFGFAIGKLLATKSHRVWVLDERERAIGVVSITDIMRAFASSAGIDIKPQRGGSRND</sequence>
<reference evidence="5 6" key="1">
    <citation type="submission" date="2024-04" db="EMBL/GenBank/DDBJ databases">
        <title>genome sequences of Mucor flavus KT1a and Helicostylum pulchrum KT1b strains isolation_sourced from the surface of a dry-aged beef.</title>
        <authorList>
            <person name="Toyotome T."/>
            <person name="Hosono M."/>
            <person name="Torimaru M."/>
            <person name="Fukuda K."/>
            <person name="Mikami N."/>
        </authorList>
    </citation>
    <scope>NUCLEOTIDE SEQUENCE [LARGE SCALE GENOMIC DNA]</scope>
    <source>
        <strain evidence="5 6">KT1b</strain>
    </source>
</reference>
<feature type="domain" description="CBS" evidence="4">
    <location>
        <begin position="16"/>
        <end position="99"/>
    </location>
</feature>
<gene>
    <name evidence="5" type="ORF">HPULCUR_004596</name>
</gene>
<feature type="domain" description="CBS" evidence="4">
    <location>
        <begin position="220"/>
        <end position="277"/>
    </location>
</feature>
<evidence type="ECO:0000256" key="1">
    <source>
        <dbReference type="ARBA" id="ARBA00022737"/>
    </source>
</evidence>
<dbReference type="SUPFAM" id="SSF54631">
    <property type="entry name" value="CBS-domain pair"/>
    <property type="match status" value="2"/>
</dbReference>
<dbReference type="InterPro" id="IPR000644">
    <property type="entry name" value="CBS_dom"/>
</dbReference>
<proteinExistence type="predicted"/>
<dbReference type="SMART" id="SM00116">
    <property type="entry name" value="CBS"/>
    <property type="match status" value="4"/>
</dbReference>
<dbReference type="Proteomes" id="UP001476247">
    <property type="component" value="Unassembled WGS sequence"/>
</dbReference>
<feature type="domain" description="CBS" evidence="4">
    <location>
        <begin position="299"/>
        <end position="358"/>
    </location>
</feature>
<keyword evidence="2 3" id="KW-0129">CBS domain</keyword>
<keyword evidence="6" id="KW-1185">Reference proteome</keyword>
<dbReference type="CDD" id="cd02205">
    <property type="entry name" value="CBS_pair_SF"/>
    <property type="match status" value="2"/>
</dbReference>
<dbReference type="EMBL" id="BAABUJ010000012">
    <property type="protein sequence ID" value="GAA5799186.1"/>
    <property type="molecule type" value="Genomic_DNA"/>
</dbReference>
<evidence type="ECO:0000256" key="2">
    <source>
        <dbReference type="ARBA" id="ARBA00023122"/>
    </source>
</evidence>
<dbReference type="PROSITE" id="PS51371">
    <property type="entry name" value="CBS"/>
    <property type="match status" value="3"/>
</dbReference>
<protein>
    <recommendedName>
        <fullName evidence="4">CBS domain-containing protein</fullName>
    </recommendedName>
</protein>
<organism evidence="5 6">
    <name type="scientific">Helicostylum pulchrum</name>
    <dbReference type="NCBI Taxonomy" id="562976"/>
    <lineage>
        <taxon>Eukaryota</taxon>
        <taxon>Fungi</taxon>
        <taxon>Fungi incertae sedis</taxon>
        <taxon>Mucoromycota</taxon>
        <taxon>Mucoromycotina</taxon>
        <taxon>Mucoromycetes</taxon>
        <taxon>Mucorales</taxon>
        <taxon>Mucorineae</taxon>
        <taxon>Mucoraceae</taxon>
        <taxon>Helicostylum</taxon>
    </lineage>
</organism>
<dbReference type="PANTHER" id="PTHR13780:SF36">
    <property type="entry name" value="CBS DOMAIN-CONTAINING PROTEIN"/>
    <property type="match status" value="1"/>
</dbReference>
<evidence type="ECO:0000256" key="3">
    <source>
        <dbReference type="PROSITE-ProRule" id="PRU00703"/>
    </source>
</evidence>
<evidence type="ECO:0000259" key="4">
    <source>
        <dbReference type="PROSITE" id="PS51371"/>
    </source>
</evidence>
<comment type="caution">
    <text evidence="5">The sequence shown here is derived from an EMBL/GenBank/DDBJ whole genome shotgun (WGS) entry which is preliminary data.</text>
</comment>
<dbReference type="Pfam" id="PF00571">
    <property type="entry name" value="CBS"/>
    <property type="match status" value="4"/>
</dbReference>
<dbReference type="Gene3D" id="3.10.580.10">
    <property type="entry name" value="CBS-domain"/>
    <property type="match status" value="2"/>
</dbReference>
<dbReference type="PANTHER" id="PTHR13780">
    <property type="entry name" value="AMP-ACTIVATED PROTEIN KINASE, GAMMA REGULATORY SUBUNIT"/>
    <property type="match status" value="1"/>
</dbReference>
<evidence type="ECO:0000313" key="6">
    <source>
        <dbReference type="Proteomes" id="UP001476247"/>
    </source>
</evidence>
<dbReference type="InterPro" id="IPR050511">
    <property type="entry name" value="AMPK_gamma/SDS23_families"/>
</dbReference>
<accession>A0ABP9XWP5</accession>
<evidence type="ECO:0000313" key="5">
    <source>
        <dbReference type="EMBL" id="GAA5799186.1"/>
    </source>
</evidence>
<dbReference type="InterPro" id="IPR046342">
    <property type="entry name" value="CBS_dom_sf"/>
</dbReference>